<organism evidence="2 3">
    <name type="scientific">Gossypium trilobum</name>
    <dbReference type="NCBI Taxonomy" id="34281"/>
    <lineage>
        <taxon>Eukaryota</taxon>
        <taxon>Viridiplantae</taxon>
        <taxon>Streptophyta</taxon>
        <taxon>Embryophyta</taxon>
        <taxon>Tracheophyta</taxon>
        <taxon>Spermatophyta</taxon>
        <taxon>Magnoliopsida</taxon>
        <taxon>eudicotyledons</taxon>
        <taxon>Gunneridae</taxon>
        <taxon>Pentapetalae</taxon>
        <taxon>rosids</taxon>
        <taxon>malvids</taxon>
        <taxon>Malvales</taxon>
        <taxon>Malvaceae</taxon>
        <taxon>Malvoideae</taxon>
        <taxon>Gossypium</taxon>
    </lineage>
</organism>
<protein>
    <recommendedName>
        <fullName evidence="1">NB-ARC domain-containing protein</fullName>
    </recommendedName>
</protein>
<comment type="caution">
    <text evidence="2">The sequence shown here is derived from an EMBL/GenBank/DDBJ whole genome shotgun (WGS) entry which is preliminary data.</text>
</comment>
<feature type="domain" description="NB-ARC" evidence="1">
    <location>
        <begin position="8"/>
        <end position="76"/>
    </location>
</feature>
<reference evidence="2 3" key="1">
    <citation type="journal article" date="2019" name="Genome Biol. Evol.">
        <title>Insights into the evolution of the New World diploid cottons (Gossypium, subgenus Houzingenia) based on genome sequencing.</title>
        <authorList>
            <person name="Grover C.E."/>
            <person name="Arick M.A. 2nd"/>
            <person name="Thrash A."/>
            <person name="Conover J.L."/>
            <person name="Sanders W.S."/>
            <person name="Peterson D.G."/>
            <person name="Frelichowski J.E."/>
            <person name="Scheffler J.A."/>
            <person name="Scheffler B.E."/>
            <person name="Wendel J.F."/>
        </authorList>
    </citation>
    <scope>NUCLEOTIDE SEQUENCE [LARGE SCALE GENOMIC DNA]</scope>
    <source>
        <strain evidence="2">8</strain>
        <tissue evidence="2">Leaf</tissue>
    </source>
</reference>
<gene>
    <name evidence="2" type="ORF">Gotri_019439</name>
</gene>
<name>A0A7J9ED06_9ROSI</name>
<accession>A0A7J9ED06</accession>
<dbReference type="Pfam" id="PF00931">
    <property type="entry name" value="NB-ARC"/>
    <property type="match status" value="1"/>
</dbReference>
<dbReference type="EMBL" id="JABEZW010000007">
    <property type="protein sequence ID" value="MBA0770887.1"/>
    <property type="molecule type" value="Genomic_DNA"/>
</dbReference>
<evidence type="ECO:0000259" key="1">
    <source>
        <dbReference type="Pfam" id="PF00931"/>
    </source>
</evidence>
<dbReference type="GO" id="GO:0043531">
    <property type="term" value="F:ADP binding"/>
    <property type="evidence" value="ECO:0007669"/>
    <property type="project" value="InterPro"/>
</dbReference>
<dbReference type="Proteomes" id="UP000593568">
    <property type="component" value="Unassembled WGS sequence"/>
</dbReference>
<dbReference type="AlphaFoldDB" id="A0A7J9ED06"/>
<dbReference type="InterPro" id="IPR002182">
    <property type="entry name" value="NB-ARC"/>
</dbReference>
<keyword evidence="3" id="KW-1185">Reference proteome</keyword>
<dbReference type="InterPro" id="IPR027417">
    <property type="entry name" value="P-loop_NTPase"/>
</dbReference>
<proteinExistence type="predicted"/>
<evidence type="ECO:0000313" key="2">
    <source>
        <dbReference type="EMBL" id="MBA0770887.1"/>
    </source>
</evidence>
<sequence length="186" mass="21394">MLLVSKIEEKSTIVRGHRLCERLMNEKKVLIVLDDIWKKLDLEEVGIPFGSQHEGCTILLTSKDQNVLRNEMDATKTRRSLGVFFFKEDVRRALQNKSVFVWNAALRKLQRPSSEKIVEIPTNGTNEEYCDAHDHTYIVVKSIASKNNSMFTLAEEDVLRDWLDGESMKICNKICLLCPIITKLPD</sequence>
<dbReference type="SUPFAM" id="SSF52540">
    <property type="entry name" value="P-loop containing nucleoside triphosphate hydrolases"/>
    <property type="match status" value="1"/>
</dbReference>
<dbReference type="Gene3D" id="3.40.50.300">
    <property type="entry name" value="P-loop containing nucleotide triphosphate hydrolases"/>
    <property type="match status" value="1"/>
</dbReference>
<evidence type="ECO:0000313" key="3">
    <source>
        <dbReference type="Proteomes" id="UP000593568"/>
    </source>
</evidence>